<evidence type="ECO:0000313" key="3">
    <source>
        <dbReference type="EMBL" id="AHZ21344.1"/>
    </source>
</evidence>
<feature type="transmembrane region" description="Helical" evidence="1">
    <location>
        <begin position="84"/>
        <end position="105"/>
    </location>
</feature>
<dbReference type="STRING" id="523841.HFX_1593"/>
<evidence type="ECO:0000313" key="2">
    <source>
        <dbReference type="EMBL" id="AFK19299.1"/>
    </source>
</evidence>
<feature type="transmembrane region" description="Helical" evidence="1">
    <location>
        <begin position="257"/>
        <end position="275"/>
    </location>
</feature>
<dbReference type="eggNOG" id="arCOG04565">
    <property type="taxonomic scope" value="Archaea"/>
</dbReference>
<reference evidence="2 6" key="2">
    <citation type="journal article" date="2012" name="J. Bacteriol.">
        <title>Complete genome sequence of the metabolically versatile halophilic archaeon Haloferax mediterranei, a poly(3-hydroxybutyrate-co-3-hydroxyvalerate) producer.</title>
        <authorList>
            <person name="Han J."/>
            <person name="Zhang F."/>
            <person name="Hou J."/>
            <person name="Liu X."/>
            <person name="Li M."/>
            <person name="Liu H."/>
            <person name="Cai L."/>
            <person name="Zhang B."/>
            <person name="Chen Y."/>
            <person name="Zhou J."/>
            <person name="Hu S."/>
            <person name="Xiang H."/>
        </authorList>
    </citation>
    <scope>NUCLEOTIDE SEQUENCE [LARGE SCALE GENOMIC DNA]</scope>
    <source>
        <strain evidence="6">ATCC 33500 / DSM 1411 / JCM 8866 / NBRC 14739 / NCIMB 2177 / R-4</strain>
        <strain evidence="2">CGMCC 1.2087</strain>
    </source>
</reference>
<reference evidence="3 8" key="4">
    <citation type="submission" date="2014-04" db="EMBL/GenBank/DDBJ databases">
        <title>Transcriptional profiles of Haloferax mediterranei on the basis of nitrogen availability.</title>
        <authorList>
            <person name="Bautista V."/>
        </authorList>
    </citation>
    <scope>NUCLEOTIDE SEQUENCE [LARGE SCALE GENOMIC DNA]</scope>
    <source>
        <strain evidence="3">ATCC 33500</strain>
        <strain evidence="8">ATCC 33500 / DSM 1411 / JCM 8866 / NBRC 14739 / NCIMB 2177 / R-4</strain>
    </source>
</reference>
<accession>I3R4Y9</accession>
<evidence type="ECO:0000313" key="6">
    <source>
        <dbReference type="Proteomes" id="UP000006469"/>
    </source>
</evidence>
<keyword evidence="1" id="KW-1133">Transmembrane helix</keyword>
<feature type="transmembrane region" description="Helical" evidence="1">
    <location>
        <begin position="232"/>
        <end position="250"/>
    </location>
</feature>
<keyword evidence="1" id="KW-0812">Transmembrane</keyword>
<reference evidence="2" key="5">
    <citation type="submission" date="2014-05" db="EMBL/GenBank/DDBJ databases">
        <authorList>
            <person name="Wang L."/>
            <person name="Yang H."/>
            <person name="Xiang H."/>
        </authorList>
    </citation>
    <scope>NUCLEOTIDE SEQUENCE</scope>
    <source>
        <strain evidence="2">CGMCC 1.2087</strain>
    </source>
</reference>
<dbReference type="EMBL" id="CP001868">
    <property type="protein sequence ID" value="AFK19299.1"/>
    <property type="molecule type" value="Genomic_DNA"/>
</dbReference>
<dbReference type="HOGENOM" id="CLU_055621_0_0_2"/>
<evidence type="ECO:0000313" key="5">
    <source>
        <dbReference type="EMBL" id="QCQ75766.1"/>
    </source>
</evidence>
<evidence type="ECO:0000313" key="7">
    <source>
        <dbReference type="Proteomes" id="UP000011603"/>
    </source>
</evidence>
<dbReference type="Proteomes" id="UP000011603">
    <property type="component" value="Unassembled WGS sequence"/>
</dbReference>
<name>I3R4Y9_HALMT</name>
<dbReference type="Proteomes" id="UP000027075">
    <property type="component" value="Chromosome"/>
</dbReference>
<organism evidence="2 6">
    <name type="scientific">Haloferax mediterranei (strain ATCC 33500 / DSM 1411 / JCM 8866 / NBRC 14739 / NCIMB 2177 / R-4)</name>
    <name type="common">Halobacterium mediterranei</name>
    <dbReference type="NCBI Taxonomy" id="523841"/>
    <lineage>
        <taxon>Archaea</taxon>
        <taxon>Methanobacteriati</taxon>
        <taxon>Methanobacteriota</taxon>
        <taxon>Stenosarchaea group</taxon>
        <taxon>Halobacteria</taxon>
        <taxon>Halobacteriales</taxon>
        <taxon>Haloferacaceae</taxon>
        <taxon>Haloferax</taxon>
    </lineage>
</organism>
<evidence type="ECO:0000313" key="8">
    <source>
        <dbReference type="Proteomes" id="UP000027075"/>
    </source>
</evidence>
<reference evidence="4 7" key="3">
    <citation type="journal article" date="2014" name="PLoS Genet.">
        <title>Phylogenetically driven sequencing of extremely halophilic archaea reveals strategies for static and dynamic osmo-response.</title>
        <authorList>
            <person name="Becker E.A."/>
            <person name="Seitzer P.M."/>
            <person name="Tritt A."/>
            <person name="Larsen D."/>
            <person name="Krusor M."/>
            <person name="Yao A.I."/>
            <person name="Wu D."/>
            <person name="Madern D."/>
            <person name="Eisen J.A."/>
            <person name="Darling A.E."/>
            <person name="Facciotti M.T."/>
        </authorList>
    </citation>
    <scope>NUCLEOTIDE SEQUENCE [LARGE SCALE GENOMIC DNA]</scope>
    <source>
        <strain evidence="4">ATCC 33500</strain>
        <strain evidence="7">ATCC 33500 / DSM 1411 / JCM 8866 / NBRC 14739 / NCIMB 2177 / R-4</strain>
    </source>
</reference>
<evidence type="ECO:0000256" key="1">
    <source>
        <dbReference type="SAM" id="Phobius"/>
    </source>
</evidence>
<dbReference type="KEGG" id="hme:HFX_1593"/>
<dbReference type="EMBL" id="CP039139">
    <property type="protein sequence ID" value="QCQ75766.1"/>
    <property type="molecule type" value="Genomic_DNA"/>
</dbReference>
<sequence>MSKHSDERPALFSWLVVYLKGVSMGAADAVPGVSGGTIALITGIYERLIGAVTSITPGRIKRVLAGVVPGNRDDAIAAMREVDIGFLLTLGAGIATAIVTIMRVLEIAIEQQPVPTFGFFFGLIAASAVVLYAQVSLDGPRQITAAVAGFTVAFVASGTAGNAFGHSLPAIAIAGAIAVSAMILPGVSGSLILLILGQYKYMNGMLNSFIDSLINVVNGGSVSTVVESGTVVATFMTGAVVGLFTIAHAVRWALEHYRRATLAFLVSLIVGALRAPVVKSTEELTKSGQSWTTELFILFAVSAVVGAAFVLIVDHYTDAIES</sequence>
<feature type="transmembrane region" description="Helical" evidence="1">
    <location>
        <begin position="295"/>
        <end position="313"/>
    </location>
</feature>
<reference evidence="5 9" key="6">
    <citation type="submission" date="2019-04" db="EMBL/GenBank/DDBJ databases">
        <title>Methylomes of two halophilic Archaea, Haloarcula marismortui and Haloferax mediterranei.</title>
        <authorList>
            <person name="DasSarma S."/>
            <person name="DasSarma P."/>
            <person name="DasSarma S."/>
            <person name="Fomenkov A."/>
            <person name="Vincze T."/>
            <person name="Anton B.P."/>
            <person name="Roberts R.J."/>
        </authorList>
    </citation>
    <scope>NUCLEOTIDE SEQUENCE [LARGE SCALE GENOMIC DNA]</scope>
    <source>
        <strain evidence="5">ATCC 33500</strain>
        <strain evidence="9">ATCC 33500 / DSM 1411 / JCM 8866 / NBRC 14739 / NCIMB 2177 / R-4</strain>
    </source>
</reference>
<feature type="transmembrane region" description="Helical" evidence="1">
    <location>
        <begin position="145"/>
        <end position="164"/>
    </location>
</feature>
<dbReference type="Pfam" id="PF04018">
    <property type="entry name" value="VCA0040-like"/>
    <property type="match status" value="1"/>
</dbReference>
<feature type="transmembrane region" description="Helical" evidence="1">
    <location>
        <begin position="208"/>
        <end position="226"/>
    </location>
</feature>
<feature type="transmembrane region" description="Helical" evidence="1">
    <location>
        <begin position="170"/>
        <end position="196"/>
    </location>
</feature>
<dbReference type="OrthoDB" id="313161at2157"/>
<dbReference type="PATRIC" id="fig|523841.21.peg.508"/>
<evidence type="ECO:0000313" key="4">
    <source>
        <dbReference type="EMBL" id="EMA04512.1"/>
    </source>
</evidence>
<keyword evidence="1" id="KW-0472">Membrane</keyword>
<dbReference type="Proteomes" id="UP000006469">
    <property type="component" value="Chromosome"/>
</dbReference>
<keyword evidence="7" id="KW-1185">Reference proteome</keyword>
<feature type="transmembrane region" description="Helical" evidence="1">
    <location>
        <begin position="117"/>
        <end position="133"/>
    </location>
</feature>
<dbReference type="PANTHER" id="PTHR37308:SF1">
    <property type="entry name" value="POLYPRENYL-PHOSPHATE TRANSPORTER"/>
    <property type="match status" value="1"/>
</dbReference>
<reference evidence="2" key="1">
    <citation type="journal article" date="2012" name="Appl. Environ. Microbiol.">
        <title>Identification of the haloarchaeal phasin (PhaP) that functions in polyhydroxyalkanoate accumulation and granule formation in Haloferax mediterranei.</title>
        <authorList>
            <person name="Cai S."/>
            <person name="Cai L."/>
            <person name="Liu H."/>
            <person name="Liu X."/>
            <person name="Han J."/>
            <person name="Zhou J."/>
            <person name="Xiang H."/>
        </authorList>
    </citation>
    <scope>NUCLEOTIDE SEQUENCE</scope>
    <source>
        <strain evidence="2">CGMCC 1.2087</strain>
    </source>
</reference>
<dbReference type="InterPro" id="IPR007163">
    <property type="entry name" value="VCA0040-like"/>
</dbReference>
<evidence type="ECO:0000313" key="9">
    <source>
        <dbReference type="Proteomes" id="UP000299011"/>
    </source>
</evidence>
<proteinExistence type="predicted"/>
<dbReference type="PaxDb" id="523841-HFX_1593"/>
<protein>
    <submittedName>
        <fullName evidence="5">DUF368 domain-containing protein</fullName>
    </submittedName>
</protein>
<dbReference type="RefSeq" id="WP_004056862.1">
    <property type="nucleotide sequence ID" value="NC_017941.2"/>
</dbReference>
<dbReference type="AlphaFoldDB" id="I3R4Y9"/>
<dbReference type="EMBL" id="AOLO01000002">
    <property type="protein sequence ID" value="EMA04512.1"/>
    <property type="molecule type" value="Genomic_DNA"/>
</dbReference>
<dbReference type="EMBL" id="CP007551">
    <property type="protein sequence ID" value="AHZ21344.1"/>
    <property type="molecule type" value="Genomic_DNA"/>
</dbReference>
<dbReference type="PANTHER" id="PTHR37308">
    <property type="entry name" value="INTEGRAL MEMBRANE PROTEIN"/>
    <property type="match status" value="1"/>
</dbReference>
<dbReference type="Proteomes" id="UP000299011">
    <property type="component" value="Chromosome"/>
</dbReference>
<gene>
    <name evidence="2" type="ordered locus">HFX_1593</name>
    <name evidence="3" type="ORF">BM92_01150</name>
    <name evidence="4" type="ORF">C439_02517</name>
    <name evidence="5" type="ORF">E6P09_10995</name>
</gene>
<dbReference type="GeneID" id="40156950"/>